<feature type="region of interest" description="Disordered" evidence="1">
    <location>
        <begin position="61"/>
        <end position="81"/>
    </location>
</feature>
<sequence>MNKEINKVTMTFSRTANGWYVEYTAEGERHGYSVPCNGEWESLNPVLHGVAAPFVAKEKDGKEKTAVQAKNKKETVTPEAG</sequence>
<dbReference type="EMBL" id="CDNC01000001">
    <property type="protein sequence ID" value="CEM60543.1"/>
    <property type="molecule type" value="Genomic_DNA"/>
</dbReference>
<organism evidence="2 3">
    <name type="scientific">Treponema phagedenis</name>
    <dbReference type="NCBI Taxonomy" id="162"/>
    <lineage>
        <taxon>Bacteria</taxon>
        <taxon>Pseudomonadati</taxon>
        <taxon>Spirochaetota</taxon>
        <taxon>Spirochaetia</taxon>
        <taxon>Spirochaetales</taxon>
        <taxon>Treponemataceae</taxon>
        <taxon>Treponema</taxon>
    </lineage>
</organism>
<keyword evidence="3" id="KW-1185">Reference proteome</keyword>
<evidence type="ECO:0000313" key="2">
    <source>
        <dbReference type="EMBL" id="CEM60543.1"/>
    </source>
</evidence>
<dbReference type="RefSeq" id="WP_002695941.1">
    <property type="nucleotide sequence ID" value="NZ_CDNC01000001.1"/>
</dbReference>
<evidence type="ECO:0000313" key="3">
    <source>
        <dbReference type="Proteomes" id="UP000042527"/>
    </source>
</evidence>
<reference evidence="3" key="1">
    <citation type="submission" date="2015-01" db="EMBL/GenBank/DDBJ databases">
        <authorList>
            <person name="Manzoor Shahid"/>
            <person name="Zubair Saima"/>
        </authorList>
    </citation>
    <scope>NUCLEOTIDE SEQUENCE [LARGE SCALE GENOMIC DNA]</scope>
    <source>
        <strain evidence="3">V1</strain>
    </source>
</reference>
<name>A0A0B7GQ56_TREPH</name>
<dbReference type="AlphaFoldDB" id="A0A0B7GQ56"/>
<accession>A0A0B7GQ56</accession>
<protein>
    <submittedName>
        <fullName evidence="2">Uncharacterized protein</fullName>
    </submittedName>
</protein>
<gene>
    <name evidence="2" type="ORF">TPHV1_10211</name>
</gene>
<proteinExistence type="predicted"/>
<evidence type="ECO:0000256" key="1">
    <source>
        <dbReference type="SAM" id="MobiDB-lite"/>
    </source>
</evidence>
<dbReference type="Proteomes" id="UP000042527">
    <property type="component" value="Unassembled WGS sequence"/>
</dbReference>